<keyword evidence="1" id="KW-0040">ANK repeat</keyword>
<comment type="caution">
    <text evidence="2">The sequence shown here is derived from an EMBL/GenBank/DDBJ whole genome shotgun (WGS) entry which is preliminary data.</text>
</comment>
<dbReference type="AlphaFoldDB" id="A0AA39R7F4"/>
<proteinExistence type="predicted"/>
<name>A0AA39R7F4_9LECA</name>
<evidence type="ECO:0000313" key="3">
    <source>
        <dbReference type="Proteomes" id="UP001166286"/>
    </source>
</evidence>
<protein>
    <recommendedName>
        <fullName evidence="4">Fungal N-terminal domain-containing protein</fullName>
    </recommendedName>
</protein>
<dbReference type="Proteomes" id="UP001166286">
    <property type="component" value="Unassembled WGS sequence"/>
</dbReference>
<evidence type="ECO:0000256" key="1">
    <source>
        <dbReference type="PROSITE-ProRule" id="PRU00023"/>
    </source>
</evidence>
<dbReference type="Gene3D" id="1.25.40.20">
    <property type="entry name" value="Ankyrin repeat-containing domain"/>
    <property type="match status" value="1"/>
</dbReference>
<gene>
    <name evidence="2" type="ORF">JMJ35_002458</name>
</gene>
<dbReference type="InterPro" id="IPR002110">
    <property type="entry name" value="Ankyrin_rpt"/>
</dbReference>
<dbReference type="PROSITE" id="PS50088">
    <property type="entry name" value="ANK_REPEAT"/>
    <property type="match status" value="1"/>
</dbReference>
<organism evidence="2 3">
    <name type="scientific">Cladonia borealis</name>
    <dbReference type="NCBI Taxonomy" id="184061"/>
    <lineage>
        <taxon>Eukaryota</taxon>
        <taxon>Fungi</taxon>
        <taxon>Dikarya</taxon>
        <taxon>Ascomycota</taxon>
        <taxon>Pezizomycotina</taxon>
        <taxon>Lecanoromycetes</taxon>
        <taxon>OSLEUM clade</taxon>
        <taxon>Lecanoromycetidae</taxon>
        <taxon>Lecanorales</taxon>
        <taxon>Lecanorineae</taxon>
        <taxon>Cladoniaceae</taxon>
        <taxon>Cladonia</taxon>
    </lineage>
</organism>
<dbReference type="InterPro" id="IPR036770">
    <property type="entry name" value="Ankyrin_rpt-contain_sf"/>
</dbReference>
<accession>A0AA39R7F4</accession>
<evidence type="ECO:0000313" key="2">
    <source>
        <dbReference type="EMBL" id="KAK0515079.1"/>
    </source>
</evidence>
<sequence length="821" mass="92656">MDAGASVAAFIGLVGLVAQSTTSLIQLIKDIRDTPGTHHSNLKWLEQLSCVLKDLQNTGSTLQKANLTIDLSTLEEYLRDCREAIDILRAHLEKSLNCLNSTGLEKRKAILKSYFGSRSADCQIQNIRRAIEGLSLCHNSIIGQIVVQSLRSNQELTAQMNDLSLQTRDIRRAQESIAADTTINRQGLQQVQHATLETRQEVQNLAAAQEWMVAVQGVLPLEIGNLVGNAITEKQRSTSQDQQTLSNETFRKQTLSLNPGMQNVLPLERPGMVPTSPKLDKTSDHQSLDQFQEMEKDFLLPYQNRKDDYNTFPSNIQKRRPYIKSKILMFSWYYRAFFGYISVVVSERHQVTAGTEENVIHVEVKIFPWRWVSSRGFQARILYDRTHGLSSPTHIQLDFPRIIRCVSTDDGIWELFHERKSDLIIDNIRSGVYHPNDLVENIELSNDVSKEFALIWRGPVSLLTLASLFGDVKVVRFLLQQGARVDQSGKIIVDGLPQDSSLNSDLQYALAPVTRWSVHTGYFRLINPPARKVRADTARLLINAGSGIDSITFPSLLMWAIELDLETILSVVGNDDNFDWDVIQLDFASFYWCMAFRSLWDRSDDRLACQSRFENFVKLCKRLKIDLAFTQPSGLTSLHWMIVQSSGEHISDVKHCLSVLISNGVDPCAVCEGYLTPTLVAFFEDKLDLWFTALRQSGISVEAVAAHALRLITGVSVWDILLKAISSSRSDTVYFLIIAPLNWCDGQSNRSSIFNVNKQLRAALIEAFERQGCYVNGSGDRGDMITYKASSSVDYKPSTVYDPERARRDVRRRTAAQKNPQ</sequence>
<reference evidence="2" key="1">
    <citation type="submission" date="2023-03" db="EMBL/GenBank/DDBJ databases">
        <title>Complete genome of Cladonia borealis.</title>
        <authorList>
            <person name="Park H."/>
        </authorList>
    </citation>
    <scope>NUCLEOTIDE SEQUENCE</scope>
    <source>
        <strain evidence="2">ANT050790</strain>
    </source>
</reference>
<keyword evidence="3" id="KW-1185">Reference proteome</keyword>
<feature type="repeat" description="ANK" evidence="1">
    <location>
        <begin position="458"/>
        <end position="490"/>
    </location>
</feature>
<dbReference type="SUPFAM" id="SSF48403">
    <property type="entry name" value="Ankyrin repeat"/>
    <property type="match status" value="1"/>
</dbReference>
<dbReference type="EMBL" id="JAFEKC020000004">
    <property type="protein sequence ID" value="KAK0515079.1"/>
    <property type="molecule type" value="Genomic_DNA"/>
</dbReference>
<evidence type="ECO:0008006" key="4">
    <source>
        <dbReference type="Google" id="ProtNLM"/>
    </source>
</evidence>